<dbReference type="SUPFAM" id="SSF49899">
    <property type="entry name" value="Concanavalin A-like lectins/glucanases"/>
    <property type="match status" value="1"/>
</dbReference>
<reference evidence="3" key="1">
    <citation type="submission" date="2017-09" db="EMBL/GenBank/DDBJ databases">
        <title>Depth-based differentiation of microbial function through sediment-hosted aquifers and enrichment of novel symbionts in the deep terrestrial subsurface.</title>
        <authorList>
            <person name="Probst A.J."/>
            <person name="Ladd B."/>
            <person name="Jarett J.K."/>
            <person name="Geller-Mcgrath D.E."/>
            <person name="Sieber C.M.K."/>
            <person name="Emerson J.B."/>
            <person name="Anantharaman K."/>
            <person name="Thomas B.C."/>
            <person name="Malmstrom R."/>
            <person name="Stieglmeier M."/>
            <person name="Klingl A."/>
            <person name="Woyke T."/>
            <person name="Ryan C.M."/>
            <person name="Banfield J.F."/>
        </authorList>
    </citation>
    <scope>NUCLEOTIDE SEQUENCE [LARGE SCALE GENOMIC DNA]</scope>
</reference>
<evidence type="ECO:0008006" key="4">
    <source>
        <dbReference type="Google" id="ProtNLM"/>
    </source>
</evidence>
<proteinExistence type="predicted"/>
<dbReference type="Proteomes" id="UP000228775">
    <property type="component" value="Unassembled WGS sequence"/>
</dbReference>
<evidence type="ECO:0000313" key="2">
    <source>
        <dbReference type="EMBL" id="PIU75288.1"/>
    </source>
</evidence>
<feature type="compositionally biased region" description="Polar residues" evidence="1">
    <location>
        <begin position="13"/>
        <end position="25"/>
    </location>
</feature>
<feature type="region of interest" description="Disordered" evidence="1">
    <location>
        <begin position="1"/>
        <end position="25"/>
    </location>
</feature>
<name>A0A2M7AXC7_9BACT</name>
<dbReference type="EMBL" id="PEVY01000034">
    <property type="protein sequence ID" value="PIU75288.1"/>
    <property type="molecule type" value="Genomic_DNA"/>
</dbReference>
<protein>
    <recommendedName>
        <fullName evidence="4">LamG-like jellyroll fold domain-containing protein</fullName>
    </recommendedName>
</protein>
<dbReference type="Pfam" id="PF13385">
    <property type="entry name" value="Laminin_G_3"/>
    <property type="match status" value="1"/>
</dbReference>
<dbReference type="Gene3D" id="2.60.120.200">
    <property type="match status" value="2"/>
</dbReference>
<gene>
    <name evidence="2" type="ORF">COS76_01585</name>
</gene>
<comment type="caution">
    <text evidence="2">The sequence shown here is derived from an EMBL/GenBank/DDBJ whole genome shotgun (WGS) entry which is preliminary data.</text>
</comment>
<dbReference type="InterPro" id="IPR013320">
    <property type="entry name" value="ConA-like_dom_sf"/>
</dbReference>
<accession>A0A2M7AXC7</accession>
<organism evidence="2 3">
    <name type="scientific">Candidatus Portnoybacteria bacterium CG06_land_8_20_14_3_00_39_12</name>
    <dbReference type="NCBI Taxonomy" id="1974809"/>
    <lineage>
        <taxon>Bacteria</taxon>
        <taxon>Candidatus Portnoyibacteriota</taxon>
    </lineage>
</organism>
<evidence type="ECO:0000256" key="1">
    <source>
        <dbReference type="SAM" id="MobiDB-lite"/>
    </source>
</evidence>
<sequence length="183" mass="19634">MLKKKAVLVDEGSGSTAYDSTENNNDGAITAGSGDWVAGKYGSAYEFDGSAAYVDIGGTSQTNVKTVSFWLKAEDITSRKVIDIDGTDQIEIDGSSQITATSFPGTVTYYLNGIAGDRTITADTWYHVAIIDTSGVNASNVDIGRVSAGYFDGLIDEVKIYNYARTSEQIRIDYNAGFSTHFK</sequence>
<dbReference type="AlphaFoldDB" id="A0A2M7AXC7"/>
<evidence type="ECO:0000313" key="3">
    <source>
        <dbReference type="Proteomes" id="UP000228775"/>
    </source>
</evidence>